<dbReference type="AlphaFoldDB" id="A0A426Y9A7"/>
<dbReference type="GO" id="GO:0045944">
    <property type="term" value="P:positive regulation of transcription by RNA polymerase II"/>
    <property type="evidence" value="ECO:0007669"/>
    <property type="project" value="InterPro"/>
</dbReference>
<accession>A0A426Y9A7</accession>
<keyword evidence="5" id="KW-0539">Nucleus</keyword>
<evidence type="ECO:0000256" key="3">
    <source>
        <dbReference type="ARBA" id="ARBA00023125"/>
    </source>
</evidence>
<keyword evidence="2" id="KW-0805">Transcription regulation</keyword>
<protein>
    <recommendedName>
        <fullName evidence="7">MADS-box domain-containing protein</fullName>
    </recommendedName>
</protein>
<feature type="region of interest" description="Disordered" evidence="6">
    <location>
        <begin position="60"/>
        <end position="96"/>
    </location>
</feature>
<reference evidence="8 9" key="1">
    <citation type="journal article" date="2014" name="Agronomy (Basel)">
        <title>A Draft Genome Sequence for Ensete ventricosum, the Drought-Tolerant Tree Against Hunger.</title>
        <authorList>
            <person name="Harrison J."/>
            <person name="Moore K.A."/>
            <person name="Paszkiewicz K."/>
            <person name="Jones T."/>
            <person name="Grant M."/>
            <person name="Ambacheew D."/>
            <person name="Muzemil S."/>
            <person name="Studholme D.J."/>
        </authorList>
    </citation>
    <scope>NUCLEOTIDE SEQUENCE [LARGE SCALE GENOMIC DNA]</scope>
</reference>
<evidence type="ECO:0000256" key="1">
    <source>
        <dbReference type="ARBA" id="ARBA00004123"/>
    </source>
</evidence>
<evidence type="ECO:0000256" key="2">
    <source>
        <dbReference type="ARBA" id="ARBA00023015"/>
    </source>
</evidence>
<comment type="caution">
    <text evidence="8">The sequence shown here is derived from an EMBL/GenBank/DDBJ whole genome shotgun (WGS) entry which is preliminary data.</text>
</comment>
<evidence type="ECO:0000256" key="4">
    <source>
        <dbReference type="ARBA" id="ARBA00023163"/>
    </source>
</evidence>
<comment type="subcellular location">
    <subcellularLocation>
        <location evidence="1">Nucleus</location>
    </subcellularLocation>
</comment>
<dbReference type="InterPro" id="IPR002100">
    <property type="entry name" value="TF_MADSbox"/>
</dbReference>
<evidence type="ECO:0000259" key="7">
    <source>
        <dbReference type="PROSITE" id="PS50066"/>
    </source>
</evidence>
<dbReference type="PROSITE" id="PS00350">
    <property type="entry name" value="MADS_BOX_1"/>
    <property type="match status" value="1"/>
</dbReference>
<dbReference type="GO" id="GO:0005634">
    <property type="term" value="C:nucleus"/>
    <property type="evidence" value="ECO:0007669"/>
    <property type="project" value="UniProtKB-SubCell"/>
</dbReference>
<evidence type="ECO:0000256" key="6">
    <source>
        <dbReference type="SAM" id="MobiDB-lite"/>
    </source>
</evidence>
<dbReference type="Pfam" id="PF00319">
    <property type="entry name" value="SRF-TF"/>
    <property type="match status" value="1"/>
</dbReference>
<gene>
    <name evidence="8" type="ORF">B296_00025382</name>
</gene>
<dbReference type="PROSITE" id="PS50066">
    <property type="entry name" value="MADS_BOX_2"/>
    <property type="match status" value="1"/>
</dbReference>
<dbReference type="InterPro" id="IPR036879">
    <property type="entry name" value="TF_MADSbox_sf"/>
</dbReference>
<dbReference type="PANTHER" id="PTHR48019">
    <property type="entry name" value="SERUM RESPONSE FACTOR HOMOLOG"/>
    <property type="match status" value="1"/>
</dbReference>
<sequence length="214" mass="24061">MGSRNASMVHHASSCGVTVLFVLATKQKEVKKKEGFASASTTTCTCEANKPSFITVTPLSRLGSGRKRRGRWSVESSESERRKARKKPASYHNGSHARFRSGYWQHTQERSGDVERVGRGGFTYTMGRGRVELRRIENKINRQVTFSKRRSGLLKKAYELSILCDAEVALIVFSSRGRLFEFCSSSRCHENNSYIDSLLLSDFSFISFLLAANT</sequence>
<dbReference type="GO" id="GO:0000977">
    <property type="term" value="F:RNA polymerase II transcription regulatory region sequence-specific DNA binding"/>
    <property type="evidence" value="ECO:0007669"/>
    <property type="project" value="InterPro"/>
</dbReference>
<dbReference type="InterPro" id="IPR033896">
    <property type="entry name" value="MEF2-like_N"/>
</dbReference>
<feature type="domain" description="MADS-box" evidence="7">
    <location>
        <begin position="126"/>
        <end position="186"/>
    </location>
</feature>
<organism evidence="8 9">
    <name type="scientific">Ensete ventricosum</name>
    <name type="common">Abyssinian banana</name>
    <name type="synonym">Musa ensete</name>
    <dbReference type="NCBI Taxonomy" id="4639"/>
    <lineage>
        <taxon>Eukaryota</taxon>
        <taxon>Viridiplantae</taxon>
        <taxon>Streptophyta</taxon>
        <taxon>Embryophyta</taxon>
        <taxon>Tracheophyta</taxon>
        <taxon>Spermatophyta</taxon>
        <taxon>Magnoliopsida</taxon>
        <taxon>Liliopsida</taxon>
        <taxon>Zingiberales</taxon>
        <taxon>Musaceae</taxon>
        <taxon>Ensete</taxon>
    </lineage>
</organism>
<keyword evidence="3" id="KW-0238">DNA-binding</keyword>
<dbReference type="Gene3D" id="3.40.1810.10">
    <property type="entry name" value="Transcription factor, MADS-box"/>
    <property type="match status" value="1"/>
</dbReference>
<dbReference type="GO" id="GO:0046983">
    <property type="term" value="F:protein dimerization activity"/>
    <property type="evidence" value="ECO:0007669"/>
    <property type="project" value="InterPro"/>
</dbReference>
<evidence type="ECO:0000256" key="5">
    <source>
        <dbReference type="ARBA" id="ARBA00023242"/>
    </source>
</evidence>
<dbReference type="Proteomes" id="UP000287651">
    <property type="component" value="Unassembled WGS sequence"/>
</dbReference>
<dbReference type="InterPro" id="IPR050142">
    <property type="entry name" value="MADS-box/MEF2_TF"/>
</dbReference>
<dbReference type="EMBL" id="AMZH03014039">
    <property type="protein sequence ID" value="RRT48305.1"/>
    <property type="molecule type" value="Genomic_DNA"/>
</dbReference>
<feature type="compositionally biased region" description="Basic residues" evidence="6">
    <location>
        <begin position="82"/>
        <end position="96"/>
    </location>
</feature>
<evidence type="ECO:0000313" key="9">
    <source>
        <dbReference type="Proteomes" id="UP000287651"/>
    </source>
</evidence>
<name>A0A426Y9A7_ENSVE</name>
<evidence type="ECO:0000313" key="8">
    <source>
        <dbReference type="EMBL" id="RRT48305.1"/>
    </source>
</evidence>
<keyword evidence="4" id="KW-0804">Transcription</keyword>
<proteinExistence type="predicted"/>
<dbReference type="SMART" id="SM00432">
    <property type="entry name" value="MADS"/>
    <property type="match status" value="1"/>
</dbReference>
<dbReference type="PRINTS" id="PR00404">
    <property type="entry name" value="MADSDOMAIN"/>
</dbReference>
<dbReference type="CDD" id="cd00265">
    <property type="entry name" value="MADS_MEF2_like"/>
    <property type="match status" value="1"/>
</dbReference>
<dbReference type="SUPFAM" id="SSF55455">
    <property type="entry name" value="SRF-like"/>
    <property type="match status" value="1"/>
</dbReference>